<keyword evidence="5" id="KW-0804">Transcription</keyword>
<evidence type="ECO:0000313" key="11">
    <source>
        <dbReference type="Proteomes" id="UP000593564"/>
    </source>
</evidence>
<dbReference type="NCBIfam" id="TIGR02937">
    <property type="entry name" value="sigma70-ECF"/>
    <property type="match status" value="1"/>
</dbReference>
<dbReference type="SUPFAM" id="SSF88659">
    <property type="entry name" value="Sigma3 and sigma4 domains of RNA polymerase sigma factors"/>
    <property type="match status" value="2"/>
</dbReference>
<dbReference type="SUPFAM" id="SSF88946">
    <property type="entry name" value="Sigma2 domain of RNA polymerase sigma factors"/>
    <property type="match status" value="1"/>
</dbReference>
<comment type="similarity">
    <text evidence="1">Belongs to the sigma-70 factor family.</text>
</comment>
<dbReference type="InterPro" id="IPR050239">
    <property type="entry name" value="Sigma-70_RNA_pol_init_factors"/>
</dbReference>
<name>A0A7J7I3J0_CAMSI</name>
<dbReference type="Proteomes" id="UP000593564">
    <property type="component" value="Unassembled WGS sequence"/>
</dbReference>
<dbReference type="Pfam" id="PF04539">
    <property type="entry name" value="Sigma70_r3"/>
    <property type="match status" value="1"/>
</dbReference>
<comment type="caution">
    <text evidence="10">The sequence shown here is derived from an EMBL/GenBank/DDBJ whole genome shotgun (WGS) entry which is preliminary data.</text>
</comment>
<keyword evidence="4" id="KW-0238">DNA-binding</keyword>
<proteinExistence type="inferred from homology"/>
<dbReference type="InterPro" id="IPR014284">
    <property type="entry name" value="RNA_pol_sigma-70_dom"/>
</dbReference>
<dbReference type="InterPro" id="IPR036388">
    <property type="entry name" value="WH-like_DNA-bd_sf"/>
</dbReference>
<dbReference type="Pfam" id="PF04545">
    <property type="entry name" value="Sigma70_r4"/>
    <property type="match status" value="1"/>
</dbReference>
<evidence type="ECO:0000259" key="7">
    <source>
        <dbReference type="Pfam" id="PF04539"/>
    </source>
</evidence>
<feature type="domain" description="RNA polymerase sigma-70 region 2" evidence="8">
    <location>
        <begin position="325"/>
        <end position="392"/>
    </location>
</feature>
<dbReference type="InterPro" id="IPR013325">
    <property type="entry name" value="RNA_pol_sigma_r2"/>
</dbReference>
<dbReference type="CDD" id="cd06171">
    <property type="entry name" value="Sigma70_r4"/>
    <property type="match status" value="1"/>
</dbReference>
<dbReference type="InterPro" id="IPR007624">
    <property type="entry name" value="RNA_pol_sigma70_r3"/>
</dbReference>
<dbReference type="InterPro" id="IPR007627">
    <property type="entry name" value="RNA_pol_sigma70_r2"/>
</dbReference>
<evidence type="ECO:0000259" key="8">
    <source>
        <dbReference type="Pfam" id="PF04542"/>
    </source>
</evidence>
<dbReference type="InterPro" id="IPR000943">
    <property type="entry name" value="RNA_pol_sigma70"/>
</dbReference>
<dbReference type="AlphaFoldDB" id="A0A7J7I3J0"/>
<gene>
    <name evidence="10" type="ORF">HYC85_005953</name>
</gene>
<keyword evidence="11" id="KW-1185">Reference proteome</keyword>
<dbReference type="GO" id="GO:0071482">
    <property type="term" value="P:cellular response to light stimulus"/>
    <property type="evidence" value="ECO:0007669"/>
    <property type="project" value="UniProtKB-ARBA"/>
</dbReference>
<evidence type="ECO:0000313" key="10">
    <source>
        <dbReference type="EMBL" id="KAF5958728.1"/>
    </source>
</evidence>
<reference evidence="10 11" key="2">
    <citation type="submission" date="2020-07" db="EMBL/GenBank/DDBJ databases">
        <title>Genome assembly of wild tea tree DASZ reveals pedigree and selection history of tea varieties.</title>
        <authorList>
            <person name="Zhang W."/>
        </authorList>
    </citation>
    <scope>NUCLEOTIDE SEQUENCE [LARGE SCALE GENOMIC DNA]</scope>
    <source>
        <strain evidence="11">cv. G240</strain>
        <tissue evidence="10">Leaf</tissue>
    </source>
</reference>
<dbReference type="EMBL" id="JACBKZ010000002">
    <property type="protein sequence ID" value="KAF5958728.1"/>
    <property type="molecule type" value="Genomic_DNA"/>
</dbReference>
<keyword evidence="2" id="KW-0805">Transcription regulation</keyword>
<dbReference type="PANTHER" id="PTHR30603">
    <property type="entry name" value="RNA POLYMERASE SIGMA FACTOR RPO"/>
    <property type="match status" value="1"/>
</dbReference>
<evidence type="ECO:0000259" key="9">
    <source>
        <dbReference type="Pfam" id="PF04545"/>
    </source>
</evidence>
<dbReference type="InterPro" id="IPR007630">
    <property type="entry name" value="RNA_pol_sigma70_r4"/>
</dbReference>
<evidence type="ECO:0008006" key="12">
    <source>
        <dbReference type="Google" id="ProtNLM"/>
    </source>
</evidence>
<keyword evidence="3" id="KW-0731">Sigma factor</keyword>
<reference evidence="11" key="1">
    <citation type="journal article" date="2020" name="Nat. Commun.">
        <title>Genome assembly of wild tea tree DASZ reveals pedigree and selection history of tea varieties.</title>
        <authorList>
            <person name="Zhang W."/>
            <person name="Zhang Y."/>
            <person name="Qiu H."/>
            <person name="Guo Y."/>
            <person name="Wan H."/>
            <person name="Zhang X."/>
            <person name="Scossa F."/>
            <person name="Alseekh S."/>
            <person name="Zhang Q."/>
            <person name="Wang P."/>
            <person name="Xu L."/>
            <person name="Schmidt M.H."/>
            <person name="Jia X."/>
            <person name="Li D."/>
            <person name="Zhu A."/>
            <person name="Guo F."/>
            <person name="Chen W."/>
            <person name="Ni D."/>
            <person name="Usadel B."/>
            <person name="Fernie A.R."/>
            <person name="Wen W."/>
        </authorList>
    </citation>
    <scope>NUCLEOTIDE SEQUENCE [LARGE SCALE GENOMIC DNA]</scope>
    <source>
        <strain evidence="11">cv. G240</strain>
    </source>
</reference>
<evidence type="ECO:0000256" key="4">
    <source>
        <dbReference type="ARBA" id="ARBA00023125"/>
    </source>
</evidence>
<dbReference type="GO" id="GO:0003677">
    <property type="term" value="F:DNA binding"/>
    <property type="evidence" value="ECO:0007669"/>
    <property type="project" value="UniProtKB-KW"/>
</dbReference>
<evidence type="ECO:0000256" key="5">
    <source>
        <dbReference type="ARBA" id="ARBA00023163"/>
    </source>
</evidence>
<evidence type="ECO:0000256" key="3">
    <source>
        <dbReference type="ARBA" id="ARBA00023082"/>
    </source>
</evidence>
<dbReference type="PRINTS" id="PR00046">
    <property type="entry name" value="SIGMA70FCT"/>
</dbReference>
<accession>A0A7J7I3J0</accession>
<sequence length="556" mass="62823">MGLKLNVKWGSPVQSPYHLTTSSYCPSSFSSRSKETSYDSARVTFAFVISCQSEASYNDPLKAHRCSTAPQTLENDYSEMEDIKMNIGKRSHDGLNNTLDDNITMPMGDDKLTFLASLQASRASQFGLLLQNLDMLESTFADSDVVRLERDIMVQLERLGALKLFHTCLSRTLKSSTFSDFSDSPTQLIGELQKNDTADVHSGKIVIPSRKKEERKSRRKRASEKVSGLAFPSKGTQKDQKKSALSSVKRLSNSRSRRLKVAKNEAEMARGVKLVEYLEGIRTVLEEETGQVASLSRWAEAAGVEEKVLKQHLHFGWYCKDELLKSSHSLVVYLARNYRGIGVAFEDLIQAGNFGVMQGAVRFDHTRGYKFSTYVQYWIRKSISTLVAQHARGIRIPFTLNKAINQIHKARKALSTSQGKYPGDDEIAKFTGLSLAKITLASKCLRVVGSIDQKVGDFSVKFMELTADKSIKSPEEAVMRQHMIKEIHGLLNGLGLRERQVLILRFGLGDHQRRSLEEIGRRFCVSKEWIRKIERTALTKLRDEETCRNLRHYLHL</sequence>
<evidence type="ECO:0000256" key="6">
    <source>
        <dbReference type="SAM" id="MobiDB-lite"/>
    </source>
</evidence>
<dbReference type="PANTHER" id="PTHR30603:SF13">
    <property type="entry name" value="RNA POLYMERASE SIGMA FACTOR SIGC"/>
    <property type="match status" value="1"/>
</dbReference>
<protein>
    <recommendedName>
        <fullName evidence="12">RNA polymerase sigma-70 domain-containing protein</fullName>
    </recommendedName>
</protein>
<dbReference type="Gene3D" id="1.20.120.1810">
    <property type="match status" value="1"/>
</dbReference>
<feature type="domain" description="RNA polymerase sigma-70 region 3" evidence="7">
    <location>
        <begin position="403"/>
        <end position="477"/>
    </location>
</feature>
<dbReference type="Pfam" id="PF04542">
    <property type="entry name" value="Sigma70_r2"/>
    <property type="match status" value="1"/>
</dbReference>
<feature type="domain" description="RNA polymerase sigma-70 region 4" evidence="9">
    <location>
        <begin position="491"/>
        <end position="542"/>
    </location>
</feature>
<evidence type="ECO:0000256" key="2">
    <source>
        <dbReference type="ARBA" id="ARBA00023015"/>
    </source>
</evidence>
<dbReference type="InterPro" id="IPR013324">
    <property type="entry name" value="RNA_pol_sigma_r3/r4-like"/>
</dbReference>
<dbReference type="Gene3D" id="1.10.10.10">
    <property type="entry name" value="Winged helix-like DNA-binding domain superfamily/Winged helix DNA-binding domain"/>
    <property type="match status" value="2"/>
</dbReference>
<evidence type="ECO:0000256" key="1">
    <source>
        <dbReference type="ARBA" id="ARBA00007788"/>
    </source>
</evidence>
<dbReference type="GO" id="GO:0006352">
    <property type="term" value="P:DNA-templated transcription initiation"/>
    <property type="evidence" value="ECO:0007669"/>
    <property type="project" value="InterPro"/>
</dbReference>
<feature type="region of interest" description="Disordered" evidence="6">
    <location>
        <begin position="200"/>
        <end position="251"/>
    </location>
</feature>
<organism evidence="10 11">
    <name type="scientific">Camellia sinensis</name>
    <name type="common">Tea plant</name>
    <name type="synonym">Thea sinensis</name>
    <dbReference type="NCBI Taxonomy" id="4442"/>
    <lineage>
        <taxon>Eukaryota</taxon>
        <taxon>Viridiplantae</taxon>
        <taxon>Streptophyta</taxon>
        <taxon>Embryophyta</taxon>
        <taxon>Tracheophyta</taxon>
        <taxon>Spermatophyta</taxon>
        <taxon>Magnoliopsida</taxon>
        <taxon>eudicotyledons</taxon>
        <taxon>Gunneridae</taxon>
        <taxon>Pentapetalae</taxon>
        <taxon>asterids</taxon>
        <taxon>Ericales</taxon>
        <taxon>Theaceae</taxon>
        <taxon>Camellia</taxon>
    </lineage>
</organism>
<dbReference type="GO" id="GO:0016987">
    <property type="term" value="F:sigma factor activity"/>
    <property type="evidence" value="ECO:0007669"/>
    <property type="project" value="UniProtKB-KW"/>
</dbReference>